<dbReference type="EMBL" id="CAMPGE010000494">
    <property type="protein sequence ID" value="CAI2359239.1"/>
    <property type="molecule type" value="Genomic_DNA"/>
</dbReference>
<accession>A0AAD1U565</accession>
<evidence type="ECO:0000256" key="1">
    <source>
        <dbReference type="SAM" id="MobiDB-lite"/>
    </source>
</evidence>
<reference evidence="2" key="1">
    <citation type="submission" date="2023-07" db="EMBL/GenBank/DDBJ databases">
        <authorList>
            <consortium name="AG Swart"/>
            <person name="Singh M."/>
            <person name="Singh A."/>
            <person name="Seah K."/>
            <person name="Emmerich C."/>
        </authorList>
    </citation>
    <scope>NUCLEOTIDE SEQUENCE</scope>
    <source>
        <strain evidence="2">DP1</strain>
    </source>
</reference>
<gene>
    <name evidence="2" type="ORF">ECRASSUSDP1_LOCUS525</name>
</gene>
<feature type="compositionally biased region" description="Basic and acidic residues" evidence="1">
    <location>
        <begin position="70"/>
        <end position="89"/>
    </location>
</feature>
<proteinExistence type="predicted"/>
<evidence type="ECO:0000313" key="3">
    <source>
        <dbReference type="Proteomes" id="UP001295684"/>
    </source>
</evidence>
<feature type="region of interest" description="Disordered" evidence="1">
    <location>
        <begin position="132"/>
        <end position="151"/>
    </location>
</feature>
<organism evidence="2 3">
    <name type="scientific">Euplotes crassus</name>
    <dbReference type="NCBI Taxonomy" id="5936"/>
    <lineage>
        <taxon>Eukaryota</taxon>
        <taxon>Sar</taxon>
        <taxon>Alveolata</taxon>
        <taxon>Ciliophora</taxon>
        <taxon>Intramacronucleata</taxon>
        <taxon>Spirotrichea</taxon>
        <taxon>Hypotrichia</taxon>
        <taxon>Euplotida</taxon>
        <taxon>Euplotidae</taxon>
        <taxon>Moneuplotes</taxon>
    </lineage>
</organism>
<name>A0AAD1U565_EUPCR</name>
<keyword evidence="3" id="KW-1185">Reference proteome</keyword>
<dbReference type="SUPFAM" id="SSF52047">
    <property type="entry name" value="RNI-like"/>
    <property type="match status" value="1"/>
</dbReference>
<feature type="region of interest" description="Disordered" evidence="1">
    <location>
        <begin position="60"/>
        <end position="89"/>
    </location>
</feature>
<sequence>MGVREVEKIISDKTPPITLKTQTSALDIKKELEAIKKDLKEEDFFVEFCLWKVCEEEIENSQAKGKERRMKQEEENSKEGEIPKPKNEQLLKEKDLKIKKLEGIIKTKEDQIATGRKRMKLLDDKFKTKAEELNNMKKNKSTKNSEGKSKKAQSVVSKLCKEIEERKKGCKRLKTLLAKSKKEFEESVKEKHEEFKKTEDMTSLKESMIEKINSGKISFDTSSLKLKDRSSSNPISTIKEEIVNMLSFSIPKEFNVLYKCITSEDFNITPKSSLTLDLQKESHMSFISSINSQIPDLSRLDLRCVPDDSEEVISFLQNYYPKKLKRLDFNNNTETRDLSPYLPSLLRIAPQITQTLFLYMLEISSSQLKELFLAFRDKLNFGFTCCRLDLPKEVSLSNELEGTNIQYLDLSYCGHASYGDWASNPNQLENLIKSLGSSADLKSA</sequence>
<evidence type="ECO:0000313" key="2">
    <source>
        <dbReference type="EMBL" id="CAI2359239.1"/>
    </source>
</evidence>
<comment type="caution">
    <text evidence="2">The sequence shown here is derived from an EMBL/GenBank/DDBJ whole genome shotgun (WGS) entry which is preliminary data.</text>
</comment>
<dbReference type="AlphaFoldDB" id="A0AAD1U565"/>
<dbReference type="Proteomes" id="UP001295684">
    <property type="component" value="Unassembled WGS sequence"/>
</dbReference>
<protein>
    <submittedName>
        <fullName evidence="2">Uncharacterized protein</fullName>
    </submittedName>
</protein>